<dbReference type="Proteomes" id="UP000004160">
    <property type="component" value="Unassembled WGS sequence"/>
</dbReference>
<dbReference type="InterPro" id="IPR027417">
    <property type="entry name" value="P-loop_NTPase"/>
</dbReference>
<dbReference type="Pfam" id="PF01695">
    <property type="entry name" value="IstB_IS21"/>
    <property type="match status" value="1"/>
</dbReference>
<dbReference type="Gene3D" id="3.40.50.300">
    <property type="entry name" value="P-loop containing nucleotide triphosphate hydrolases"/>
    <property type="match status" value="1"/>
</dbReference>
<dbReference type="GO" id="GO:0005524">
    <property type="term" value="F:ATP binding"/>
    <property type="evidence" value="ECO:0007669"/>
    <property type="project" value="InterPro"/>
</dbReference>
<dbReference type="EMBL" id="ACUO01000014">
    <property type="protein sequence ID" value="EGN67332.1"/>
    <property type="molecule type" value="Genomic_DNA"/>
</dbReference>
<dbReference type="InterPro" id="IPR002611">
    <property type="entry name" value="IstB_ATP-bd"/>
</dbReference>
<sequence length="268" mass="30923">MSIQKIEEIAKNRDVKEFIENAPGENTNNEPKVLAKCEKCGEPTLLEFSEGRTRFNECSCQKEARIKAKIEKFKELSITSRNSGKDNFKNAILENNKAENELYRKIKNYVKGFDKVLEINDGLLFRGGCGTGKTFLANCICNYLTEHGYTVLSFNLAGYLRTIKDNFQIETQLLDAAKEADMLFIDDLGSEKISDEWGKEKINSLIDVRYNAEKPMIITTNLSAEEMIDFLKFKGINKISDRLNEMLKEFKFTWQTKRKPKSKSFWEE</sequence>
<comment type="caution">
    <text evidence="2">The sequence shown here is derived from an EMBL/GenBank/DDBJ whole genome shotgun (WGS) entry which is preliminary data.</text>
</comment>
<evidence type="ECO:0000259" key="1">
    <source>
        <dbReference type="SMART" id="SM00382"/>
    </source>
</evidence>
<dbReference type="PANTHER" id="PTHR30050">
    <property type="entry name" value="CHROMOSOMAL REPLICATION INITIATOR PROTEIN DNAA"/>
    <property type="match status" value="1"/>
</dbReference>
<feature type="domain" description="AAA+ ATPase" evidence="1">
    <location>
        <begin position="119"/>
        <end position="250"/>
    </location>
</feature>
<dbReference type="CDD" id="cd00009">
    <property type="entry name" value="AAA"/>
    <property type="match status" value="1"/>
</dbReference>
<keyword evidence="3" id="KW-1185">Reference proteome</keyword>
<dbReference type="SUPFAM" id="SSF52540">
    <property type="entry name" value="P-loop containing nucleoside triphosphate hydrolases"/>
    <property type="match status" value="1"/>
</dbReference>
<dbReference type="PATRIC" id="fig|457403.8.peg.1047"/>
<dbReference type="PANTHER" id="PTHR30050:SF4">
    <property type="entry name" value="ATP-BINDING PROTEIN RV3427C IN INSERTION SEQUENCE-RELATED"/>
    <property type="match status" value="1"/>
</dbReference>
<dbReference type="SMART" id="SM00382">
    <property type="entry name" value="AAA"/>
    <property type="match status" value="1"/>
</dbReference>
<reference evidence="2" key="1">
    <citation type="submission" date="2011-05" db="EMBL/GenBank/DDBJ databases">
        <title>The Genome Sequence of Fusobacterium sp. 11_3_2.</title>
        <authorList>
            <consortium name="The Broad Institute Genome Sequencing Platform"/>
            <person name="Earl A."/>
            <person name="Ward D."/>
            <person name="Feldgarden M."/>
            <person name="Gevers D."/>
            <person name="Sibley C.D."/>
            <person name="White A.P."/>
            <person name="Crowley S."/>
            <person name="Surette M."/>
            <person name="Strauss J.C."/>
            <person name="Ambrose C.E."/>
            <person name="Allen-Vercoe E."/>
            <person name="Young S.K."/>
            <person name="Zeng Q."/>
            <person name="Gargeya S."/>
            <person name="Fitzgerald M."/>
            <person name="Haas B."/>
            <person name="Abouelleil A."/>
            <person name="Alvarado L."/>
            <person name="Arachchi H.M."/>
            <person name="Berlin A."/>
            <person name="Brown A."/>
            <person name="Chapman S.B."/>
            <person name="Chen Z."/>
            <person name="Dunbar C."/>
            <person name="Freedman E."/>
            <person name="Gearin G."/>
            <person name="Gellesch M."/>
            <person name="Goldberg J."/>
            <person name="Griggs A."/>
            <person name="Gujja S."/>
            <person name="Heiman D."/>
            <person name="Howarth C."/>
            <person name="Larson L."/>
            <person name="Lui A."/>
            <person name="MacDonald P.J.P."/>
            <person name="Mehta T."/>
            <person name="Montmayeur A."/>
            <person name="Murphy C."/>
            <person name="Neiman D."/>
            <person name="Pearson M."/>
            <person name="Priest M."/>
            <person name="Roberts A."/>
            <person name="Saif S."/>
            <person name="Shea T."/>
            <person name="Shenoy N."/>
            <person name="Sisk P."/>
            <person name="Stolte C."/>
            <person name="Sykes S."/>
            <person name="Wortman J."/>
            <person name="Nusbaum C."/>
            <person name="Birren B."/>
        </authorList>
    </citation>
    <scope>NUCLEOTIDE SEQUENCE [LARGE SCALE GENOMIC DNA]</scope>
    <source>
        <strain evidence="2">11_3_2</strain>
    </source>
</reference>
<accession>F7KZF9</accession>
<proteinExistence type="predicted"/>
<dbReference type="AlphaFoldDB" id="F7KZF9"/>
<dbReference type="GO" id="GO:0006260">
    <property type="term" value="P:DNA replication"/>
    <property type="evidence" value="ECO:0007669"/>
    <property type="project" value="TreeGrafter"/>
</dbReference>
<gene>
    <name evidence="2" type="ORF">HMPREF0401_01038</name>
</gene>
<dbReference type="RefSeq" id="WP_008692793.1">
    <property type="nucleotide sequence ID" value="NZ_GL945391.1"/>
</dbReference>
<dbReference type="InterPro" id="IPR003593">
    <property type="entry name" value="AAA+_ATPase"/>
</dbReference>
<name>F7KZF9_9FUSO</name>
<protein>
    <submittedName>
        <fullName evidence="2">DNA replication protein DnaC</fullName>
    </submittedName>
</protein>
<dbReference type="HOGENOM" id="CLU_062999_3_2_0"/>
<evidence type="ECO:0000313" key="3">
    <source>
        <dbReference type="Proteomes" id="UP000004160"/>
    </source>
</evidence>
<evidence type="ECO:0000313" key="2">
    <source>
        <dbReference type="EMBL" id="EGN67332.1"/>
    </source>
</evidence>
<organism evidence="2 3">
    <name type="scientific">Fusobacterium animalis 11_3_2</name>
    <dbReference type="NCBI Taxonomy" id="457403"/>
    <lineage>
        <taxon>Bacteria</taxon>
        <taxon>Fusobacteriati</taxon>
        <taxon>Fusobacteriota</taxon>
        <taxon>Fusobacteriia</taxon>
        <taxon>Fusobacteriales</taxon>
        <taxon>Fusobacteriaceae</taxon>
        <taxon>Fusobacterium</taxon>
    </lineage>
</organism>